<comment type="caution">
    <text evidence="8">Lacks conserved residue(s) required for the propagation of feature annotation.</text>
</comment>
<dbReference type="HOGENOM" id="CLU_001201_0_1_2"/>
<dbReference type="HAMAP" id="MF_00110">
    <property type="entry name" value="DHQ_synthase"/>
    <property type="match status" value="1"/>
</dbReference>
<dbReference type="STRING" id="397948.Cmaq_0806"/>
<feature type="binding site" evidence="8">
    <location>
        <position position="173"/>
    </location>
    <ligand>
        <name>Zn(2+)</name>
        <dbReference type="ChEBI" id="CHEBI:29105"/>
    </ligand>
</feature>
<dbReference type="GO" id="GO:0009423">
    <property type="term" value="P:chorismate biosynthetic process"/>
    <property type="evidence" value="ECO:0007669"/>
    <property type="project" value="UniProtKB-UniRule"/>
</dbReference>
<organism evidence="11 12">
    <name type="scientific">Caldivirga maquilingensis (strain ATCC 700844 / DSM 13496 / JCM 10307 / IC-167)</name>
    <dbReference type="NCBI Taxonomy" id="397948"/>
    <lineage>
        <taxon>Archaea</taxon>
        <taxon>Thermoproteota</taxon>
        <taxon>Thermoprotei</taxon>
        <taxon>Thermoproteales</taxon>
        <taxon>Thermoproteaceae</taxon>
        <taxon>Caldivirga</taxon>
    </lineage>
</organism>
<dbReference type="EMBL" id="CP000852">
    <property type="protein sequence ID" value="ABW01641.1"/>
    <property type="molecule type" value="Genomic_DNA"/>
</dbReference>
<evidence type="ECO:0000313" key="11">
    <source>
        <dbReference type="EMBL" id="ABW01641.1"/>
    </source>
</evidence>
<dbReference type="RefSeq" id="WP_012185860.1">
    <property type="nucleotide sequence ID" value="NC_009954.1"/>
</dbReference>
<keyword evidence="5 8" id="KW-0520">NAD</keyword>
<dbReference type="GO" id="GO:0009073">
    <property type="term" value="P:aromatic amino acid family biosynthetic process"/>
    <property type="evidence" value="ECO:0007669"/>
    <property type="project" value="UniProtKB-KW"/>
</dbReference>
<feature type="binding site" evidence="8">
    <location>
        <begin position="60"/>
        <end position="65"/>
    </location>
    <ligand>
        <name>NAD(+)</name>
        <dbReference type="ChEBI" id="CHEBI:57540"/>
    </ligand>
</feature>
<dbReference type="CDD" id="cd08195">
    <property type="entry name" value="DHQS"/>
    <property type="match status" value="1"/>
</dbReference>
<keyword evidence="12" id="KW-1185">Reference proteome</keyword>
<dbReference type="Gene3D" id="1.20.1090.10">
    <property type="entry name" value="Dehydroquinate synthase-like - alpha domain"/>
    <property type="match status" value="1"/>
</dbReference>
<keyword evidence="3 8" id="KW-0547">Nucleotide-binding</keyword>
<dbReference type="OrthoDB" id="21407at2157"/>
<dbReference type="PANTHER" id="PTHR43622">
    <property type="entry name" value="3-DEHYDROQUINATE SYNTHASE"/>
    <property type="match status" value="1"/>
</dbReference>
<evidence type="ECO:0000256" key="5">
    <source>
        <dbReference type="ARBA" id="ARBA00023027"/>
    </source>
</evidence>
<dbReference type="EC" id="4.2.3.4" evidence="8"/>
<evidence type="ECO:0000256" key="2">
    <source>
        <dbReference type="ARBA" id="ARBA00022723"/>
    </source>
</evidence>
<dbReference type="Proteomes" id="UP000001137">
    <property type="component" value="Chromosome"/>
</dbReference>
<accession>A8MCY5</accession>
<comment type="cofactor">
    <cofactor evidence="8">
        <name>Co(2+)</name>
        <dbReference type="ChEBI" id="CHEBI:48828"/>
    </cofactor>
    <cofactor evidence="8">
        <name>Zn(2+)</name>
        <dbReference type="ChEBI" id="CHEBI:29105"/>
    </cofactor>
    <text evidence="8">Binds 1 divalent metal cation per subunit. Can use either Co(2+) or Zn(2+).</text>
</comment>
<dbReference type="GeneID" id="5708719"/>
<comment type="similarity">
    <text evidence="8">Belongs to the sugar phosphate cyclases superfamily. Dehydroquinate synthase family.</text>
</comment>
<comment type="subcellular location">
    <subcellularLocation>
        <location evidence="8">Cytoplasm</location>
    </subcellularLocation>
</comment>
<dbReference type="GO" id="GO:0005737">
    <property type="term" value="C:cytoplasm"/>
    <property type="evidence" value="ECO:0007669"/>
    <property type="project" value="UniProtKB-SubCell"/>
</dbReference>
<evidence type="ECO:0000256" key="4">
    <source>
        <dbReference type="ARBA" id="ARBA00022833"/>
    </source>
</evidence>
<comment type="catalytic activity">
    <reaction evidence="8">
        <text>7-phospho-2-dehydro-3-deoxy-D-arabino-heptonate = 3-dehydroquinate + phosphate</text>
        <dbReference type="Rhea" id="RHEA:21968"/>
        <dbReference type="ChEBI" id="CHEBI:32364"/>
        <dbReference type="ChEBI" id="CHEBI:43474"/>
        <dbReference type="ChEBI" id="CHEBI:58394"/>
        <dbReference type="EC" id="4.2.3.4"/>
    </reaction>
</comment>
<dbReference type="InterPro" id="IPR056179">
    <property type="entry name" value="DHQS_C"/>
</dbReference>
<evidence type="ECO:0000313" key="12">
    <source>
        <dbReference type="Proteomes" id="UP000001137"/>
    </source>
</evidence>
<feature type="binding site" evidence="8">
    <location>
        <position position="237"/>
    </location>
    <ligand>
        <name>Zn(2+)</name>
        <dbReference type="ChEBI" id="CHEBI:29105"/>
    </ligand>
</feature>
<comment type="pathway">
    <text evidence="8">Metabolic intermediate biosynthesis; chorismate biosynthesis; chorismate from D-erythrose 4-phosphate and phosphoenolpyruvate: step 2/7.</text>
</comment>
<dbReference type="SUPFAM" id="SSF56796">
    <property type="entry name" value="Dehydroquinate synthase-like"/>
    <property type="match status" value="1"/>
</dbReference>
<dbReference type="Gene3D" id="3.40.50.1970">
    <property type="match status" value="1"/>
</dbReference>
<dbReference type="Pfam" id="PF01761">
    <property type="entry name" value="DHQ_synthase"/>
    <property type="match status" value="1"/>
</dbReference>
<dbReference type="InterPro" id="IPR030960">
    <property type="entry name" value="DHQS/DOIS_N"/>
</dbReference>
<keyword evidence="7 8" id="KW-0170">Cobalt</keyword>
<dbReference type="GO" id="GO:0003856">
    <property type="term" value="F:3-dehydroquinate synthase activity"/>
    <property type="evidence" value="ECO:0007669"/>
    <property type="project" value="UniProtKB-UniRule"/>
</dbReference>
<proteinExistence type="inferred from homology"/>
<dbReference type="GO" id="GO:0046872">
    <property type="term" value="F:metal ion binding"/>
    <property type="evidence" value="ECO:0007669"/>
    <property type="project" value="UniProtKB-KW"/>
</dbReference>
<keyword evidence="8" id="KW-0028">Amino-acid biosynthesis</keyword>
<gene>
    <name evidence="8" type="primary">aroB</name>
    <name evidence="11" type="ordered locus">Cmaq_0806</name>
</gene>
<evidence type="ECO:0000256" key="7">
    <source>
        <dbReference type="ARBA" id="ARBA00023285"/>
    </source>
</evidence>
<feature type="domain" description="3-dehydroquinate synthase N-terminal" evidence="9">
    <location>
        <begin position="56"/>
        <end position="167"/>
    </location>
</feature>
<reference evidence="11 12" key="1">
    <citation type="submission" date="2007-10" db="EMBL/GenBank/DDBJ databases">
        <title>Complete sequence of Caldivirga maquilingensis IC-167.</title>
        <authorList>
            <consortium name="US DOE Joint Genome Institute"/>
            <person name="Copeland A."/>
            <person name="Lucas S."/>
            <person name="Lapidus A."/>
            <person name="Barry K."/>
            <person name="Glavina del Rio T."/>
            <person name="Dalin E."/>
            <person name="Tice H."/>
            <person name="Pitluck S."/>
            <person name="Saunders E."/>
            <person name="Brettin T."/>
            <person name="Bruce D."/>
            <person name="Detter J.C."/>
            <person name="Han C."/>
            <person name="Schmutz J."/>
            <person name="Larimer F."/>
            <person name="Land M."/>
            <person name="Hauser L."/>
            <person name="Kyrpides N."/>
            <person name="Ivanova N."/>
            <person name="Biddle J.F."/>
            <person name="Zhang Z."/>
            <person name="Fitz-Gibbon S.T."/>
            <person name="Lowe T.M."/>
            <person name="Saltikov C."/>
            <person name="House C.H."/>
            <person name="Richardson P."/>
        </authorList>
    </citation>
    <scope>NUCLEOTIDE SEQUENCE [LARGE SCALE GENOMIC DNA]</scope>
    <source>
        <strain evidence="12">ATCC 700844 / DSM 13496 / JCM 10307 / IC-167</strain>
    </source>
</reference>
<feature type="binding site" evidence="8">
    <location>
        <position position="140"/>
    </location>
    <ligand>
        <name>NAD(+)</name>
        <dbReference type="ChEBI" id="CHEBI:57540"/>
    </ligand>
</feature>
<feature type="binding site" evidence="8">
    <location>
        <begin position="118"/>
        <end position="119"/>
    </location>
    <ligand>
        <name>NAD(+)</name>
        <dbReference type="ChEBI" id="CHEBI:57540"/>
    </ligand>
</feature>
<name>A8MCY5_CALMQ</name>
<dbReference type="Pfam" id="PF24621">
    <property type="entry name" value="DHQS_C"/>
    <property type="match status" value="1"/>
</dbReference>
<dbReference type="GO" id="GO:0000166">
    <property type="term" value="F:nucleotide binding"/>
    <property type="evidence" value="ECO:0007669"/>
    <property type="project" value="UniProtKB-KW"/>
</dbReference>
<evidence type="ECO:0000259" key="9">
    <source>
        <dbReference type="Pfam" id="PF01761"/>
    </source>
</evidence>
<evidence type="ECO:0000256" key="3">
    <source>
        <dbReference type="ARBA" id="ARBA00022741"/>
    </source>
</evidence>
<evidence type="ECO:0000256" key="8">
    <source>
        <dbReference type="HAMAP-Rule" id="MF_00110"/>
    </source>
</evidence>
<dbReference type="PANTHER" id="PTHR43622:SF1">
    <property type="entry name" value="3-DEHYDROQUINATE SYNTHASE"/>
    <property type="match status" value="1"/>
</dbReference>
<feature type="binding site" evidence="8">
    <location>
        <position position="131"/>
    </location>
    <ligand>
        <name>NAD(+)</name>
        <dbReference type="ChEBI" id="CHEBI:57540"/>
    </ligand>
</feature>
<keyword evidence="8" id="KW-0963">Cytoplasm</keyword>
<feature type="domain" description="3-dehydroquinate synthase C-terminal" evidence="10">
    <location>
        <begin position="170"/>
        <end position="311"/>
    </location>
</feature>
<evidence type="ECO:0000256" key="6">
    <source>
        <dbReference type="ARBA" id="ARBA00023239"/>
    </source>
</evidence>
<evidence type="ECO:0000259" key="10">
    <source>
        <dbReference type="Pfam" id="PF24621"/>
    </source>
</evidence>
<keyword evidence="2 8" id="KW-0479">Metal-binding</keyword>
<comment type="cofactor">
    <cofactor evidence="1 8">
        <name>NAD(+)</name>
        <dbReference type="ChEBI" id="CHEBI:57540"/>
    </cofactor>
</comment>
<protein>
    <recommendedName>
        <fullName evidence="8">3-dehydroquinate synthase</fullName>
        <shortName evidence="8">DHQS</shortName>
        <ecNumber evidence="8">4.2.3.4</ecNumber>
    </recommendedName>
</protein>
<comment type="function">
    <text evidence="8">Catalyzes the conversion of 3-deoxy-D-arabino-heptulosonate 7-phosphate (DAHP) to dehydroquinate (DHQ).</text>
</comment>
<feature type="binding site" evidence="8">
    <location>
        <position position="253"/>
    </location>
    <ligand>
        <name>Zn(2+)</name>
        <dbReference type="ChEBI" id="CHEBI:29105"/>
    </ligand>
</feature>
<sequence>MRSFTYRSRCSGEVRVLVNYPHADELSKLLDKYTSCMIITPSSVSSLVNFSKCPRIIIKDGEEGKGIETVLNIIKQSMDNSLDRSGVMIGIGGGSTLDVTGFAAAVYMRGVDYVNVPTTTLAMVDAALGGKTGVNAAGLKNIIGVVKQPSEIIVDLAFIKSLPASNYLDGFAEVLKYGVTMDKGLFDKLSSNVDKVMNRDEGLLEDLIYGSLVNKAHVVEADEYDTLGIRIVLNYGHTIGHALESASGFSISHGKAVGLGMICESTIGVKLGYTNPDIPGYLTESLSELNLIQSIKVNADSALRAITGDKKRNGGFLNLPIVTELGDWVKVRVKVDEYLRLVKESCMYLA</sequence>
<dbReference type="InterPro" id="IPR030963">
    <property type="entry name" value="DHQ_synth_fam"/>
</dbReference>
<dbReference type="InterPro" id="IPR016037">
    <property type="entry name" value="DHQ_synth_AroB"/>
</dbReference>
<dbReference type="AlphaFoldDB" id="A8MCY5"/>
<dbReference type="UniPathway" id="UPA00053">
    <property type="reaction ID" value="UER00085"/>
</dbReference>
<dbReference type="PIRSF" id="PIRSF001455">
    <property type="entry name" value="DHQ_synth"/>
    <property type="match status" value="1"/>
</dbReference>
<dbReference type="eggNOG" id="arCOG00983">
    <property type="taxonomic scope" value="Archaea"/>
</dbReference>
<dbReference type="KEGG" id="cma:Cmaq_0806"/>
<keyword evidence="8" id="KW-0057">Aromatic amino acid biosynthesis</keyword>
<dbReference type="GO" id="GO:0008652">
    <property type="term" value="P:amino acid biosynthetic process"/>
    <property type="evidence" value="ECO:0007669"/>
    <property type="project" value="UniProtKB-KW"/>
</dbReference>
<keyword evidence="4 8" id="KW-0862">Zinc</keyword>
<dbReference type="InterPro" id="IPR050071">
    <property type="entry name" value="Dehydroquinate_synthase"/>
</dbReference>
<evidence type="ECO:0000256" key="1">
    <source>
        <dbReference type="ARBA" id="ARBA00001911"/>
    </source>
</evidence>
<keyword evidence="6 8" id="KW-0456">Lyase</keyword>